<sequence length="237" mass="26734">MVKFFSCDYSYDYGFSAVSLAYFLRYPNPYSRHVVSTDTISRSYDPETQRLTTVRLHVKRSRIPPAVLKFLPSGSANEDGSTNSFILETSVIDVKQGWLETESKNLDWNNILSVIERHSYRRPMDFNSSAPHESRTDVSVSVTLKSRIGEQIRKQRQRWGQQSTAAALNDEDGPVKQSWLGSWTSGAVRLAIENIGLQRTEKSQPKAQKGMSVVLARLRSGGWQAALEGMQADRELA</sequence>
<dbReference type="GeneID" id="54358465"/>
<accession>A0A6J3MIY2</accession>
<dbReference type="GO" id="GO:0005758">
    <property type="term" value="C:mitochondrial intermembrane space"/>
    <property type="evidence" value="ECO:0007669"/>
    <property type="project" value="InterPro"/>
</dbReference>
<organism evidence="3">
    <name type="scientific">Dissoconium aciculare CBS 342.82</name>
    <dbReference type="NCBI Taxonomy" id="1314786"/>
    <lineage>
        <taxon>Eukaryota</taxon>
        <taxon>Fungi</taxon>
        <taxon>Dikarya</taxon>
        <taxon>Ascomycota</taxon>
        <taxon>Pezizomycotina</taxon>
        <taxon>Dothideomycetes</taxon>
        <taxon>Dothideomycetidae</taxon>
        <taxon>Mycosphaerellales</taxon>
        <taxon>Dissoconiaceae</taxon>
        <taxon>Dissoconium</taxon>
    </lineage>
</organism>
<dbReference type="PANTHER" id="PTHR11158">
    <property type="entry name" value="MSF1/PX19 RELATED"/>
    <property type="match status" value="1"/>
</dbReference>
<reference evidence="3" key="3">
    <citation type="submission" date="2025-08" db="UniProtKB">
        <authorList>
            <consortium name="RefSeq"/>
        </authorList>
    </citation>
    <scope>IDENTIFICATION</scope>
    <source>
        <strain evidence="3">CBS 342.82</strain>
    </source>
</reference>
<dbReference type="Pfam" id="PF04707">
    <property type="entry name" value="PRELI"/>
    <property type="match status" value="1"/>
</dbReference>
<dbReference type="PROSITE" id="PS50904">
    <property type="entry name" value="PRELI_MSF1"/>
    <property type="match status" value="1"/>
</dbReference>
<feature type="domain" description="PRELI/MSF1" evidence="1">
    <location>
        <begin position="2"/>
        <end position="183"/>
    </location>
</feature>
<gene>
    <name evidence="3" type="ORF">K489DRAFT_309934</name>
</gene>
<reference evidence="3" key="1">
    <citation type="submission" date="2020-01" db="EMBL/GenBank/DDBJ databases">
        <authorList>
            <consortium name="DOE Joint Genome Institute"/>
            <person name="Haridas S."/>
            <person name="Albert R."/>
            <person name="Binder M."/>
            <person name="Bloem J."/>
            <person name="Labutti K."/>
            <person name="Salamov A."/>
            <person name="Andreopoulos B."/>
            <person name="Baker S.E."/>
            <person name="Barry K."/>
            <person name="Bills G."/>
            <person name="Bluhm B.H."/>
            <person name="Cannon C."/>
            <person name="Castanera R."/>
            <person name="Culley D.E."/>
            <person name="Daum C."/>
            <person name="Ezra D."/>
            <person name="Gonzalez J.B."/>
            <person name="Henrissat B."/>
            <person name="Kuo A."/>
            <person name="Liang C."/>
            <person name="Lipzen A."/>
            <person name="Lutzoni F."/>
            <person name="Magnuson J."/>
            <person name="Mondo S."/>
            <person name="Nolan M."/>
            <person name="Ohm R."/>
            <person name="Pangilinan J."/>
            <person name="Park H.-J."/>
            <person name="Ramirez L."/>
            <person name="Alfaro M."/>
            <person name="Sun H."/>
            <person name="Tritt A."/>
            <person name="Yoshinaga Y."/>
            <person name="Zwiers L.-H."/>
            <person name="Turgeon B.G."/>
            <person name="Goodwin S.B."/>
            <person name="Spatafora J.W."/>
            <person name="Crous P.W."/>
            <person name="Grigoriev I.V."/>
        </authorList>
    </citation>
    <scope>NUCLEOTIDE SEQUENCE</scope>
    <source>
        <strain evidence="3">CBS 342.82</strain>
    </source>
</reference>
<evidence type="ECO:0000313" key="2">
    <source>
        <dbReference type="Proteomes" id="UP000504637"/>
    </source>
</evidence>
<dbReference type="OrthoDB" id="341300at2759"/>
<name>A0A6J3MIY2_9PEZI</name>
<dbReference type="InterPro" id="IPR037365">
    <property type="entry name" value="Slowmo/Ups"/>
</dbReference>
<dbReference type="AlphaFoldDB" id="A0A6J3MIY2"/>
<keyword evidence="2" id="KW-1185">Reference proteome</keyword>
<dbReference type="InterPro" id="IPR006797">
    <property type="entry name" value="PRELI/MSF1_dom"/>
</dbReference>
<protein>
    <recommendedName>
        <fullName evidence="1">PRELI/MSF1 domain-containing protein</fullName>
    </recommendedName>
</protein>
<dbReference type="Proteomes" id="UP000504637">
    <property type="component" value="Unplaced"/>
</dbReference>
<proteinExistence type="predicted"/>
<reference evidence="3" key="2">
    <citation type="submission" date="2020-04" db="EMBL/GenBank/DDBJ databases">
        <authorList>
            <consortium name="NCBI Genome Project"/>
        </authorList>
    </citation>
    <scope>NUCLEOTIDE SEQUENCE</scope>
    <source>
        <strain evidence="3">CBS 342.82</strain>
    </source>
</reference>
<evidence type="ECO:0000313" key="3">
    <source>
        <dbReference type="RefSeq" id="XP_033464710.1"/>
    </source>
</evidence>
<dbReference type="RefSeq" id="XP_033464710.1">
    <property type="nucleotide sequence ID" value="XM_033600665.1"/>
</dbReference>
<evidence type="ECO:0000259" key="1">
    <source>
        <dbReference type="PROSITE" id="PS50904"/>
    </source>
</evidence>